<name>A0A1I4A3B6_9BACL</name>
<evidence type="ECO:0000256" key="5">
    <source>
        <dbReference type="ARBA" id="ARBA00023163"/>
    </source>
</evidence>
<dbReference type="GO" id="GO:0016987">
    <property type="term" value="F:sigma factor activity"/>
    <property type="evidence" value="ECO:0007669"/>
    <property type="project" value="UniProtKB-KW"/>
</dbReference>
<dbReference type="InterPro" id="IPR014284">
    <property type="entry name" value="RNA_pol_sigma-70_dom"/>
</dbReference>
<dbReference type="Pfam" id="PF08281">
    <property type="entry name" value="Sigma70_r4_2"/>
    <property type="match status" value="1"/>
</dbReference>
<reference evidence="9" key="1">
    <citation type="submission" date="2016-10" db="EMBL/GenBank/DDBJ databases">
        <authorList>
            <person name="Varghese N."/>
            <person name="Submissions S."/>
        </authorList>
    </citation>
    <scope>NUCLEOTIDE SEQUENCE [LARGE SCALE GENOMIC DNA]</scope>
    <source>
        <strain evidence="9">OK042</strain>
    </source>
</reference>
<dbReference type="PANTHER" id="PTHR43133">
    <property type="entry name" value="RNA POLYMERASE ECF-TYPE SIGMA FACTO"/>
    <property type="match status" value="1"/>
</dbReference>
<evidence type="ECO:0000313" key="8">
    <source>
        <dbReference type="EMBL" id="SFK50431.1"/>
    </source>
</evidence>
<organism evidence="8 9">
    <name type="scientific">Brevibacillus centrosporus</name>
    <dbReference type="NCBI Taxonomy" id="54910"/>
    <lineage>
        <taxon>Bacteria</taxon>
        <taxon>Bacillati</taxon>
        <taxon>Bacillota</taxon>
        <taxon>Bacilli</taxon>
        <taxon>Bacillales</taxon>
        <taxon>Paenibacillaceae</taxon>
        <taxon>Brevibacillus</taxon>
    </lineage>
</organism>
<dbReference type="EMBL" id="FORT01000014">
    <property type="protein sequence ID" value="SFK50431.1"/>
    <property type="molecule type" value="Genomic_DNA"/>
</dbReference>
<dbReference type="InterPro" id="IPR036388">
    <property type="entry name" value="WH-like_DNA-bd_sf"/>
</dbReference>
<dbReference type="InterPro" id="IPR013325">
    <property type="entry name" value="RNA_pol_sigma_r2"/>
</dbReference>
<dbReference type="SUPFAM" id="SSF88659">
    <property type="entry name" value="Sigma3 and sigma4 domains of RNA polymerase sigma factors"/>
    <property type="match status" value="1"/>
</dbReference>
<dbReference type="InterPro" id="IPR039425">
    <property type="entry name" value="RNA_pol_sigma-70-like"/>
</dbReference>
<evidence type="ECO:0000256" key="4">
    <source>
        <dbReference type="ARBA" id="ARBA00023125"/>
    </source>
</evidence>
<dbReference type="AlphaFoldDB" id="A0A1I4A3B6"/>
<dbReference type="GO" id="GO:0003677">
    <property type="term" value="F:DNA binding"/>
    <property type="evidence" value="ECO:0007669"/>
    <property type="project" value="UniProtKB-KW"/>
</dbReference>
<evidence type="ECO:0000259" key="7">
    <source>
        <dbReference type="Pfam" id="PF08281"/>
    </source>
</evidence>
<dbReference type="Pfam" id="PF04542">
    <property type="entry name" value="Sigma70_r2"/>
    <property type="match status" value="1"/>
</dbReference>
<evidence type="ECO:0000313" key="9">
    <source>
        <dbReference type="Proteomes" id="UP000198915"/>
    </source>
</evidence>
<evidence type="ECO:0000259" key="6">
    <source>
        <dbReference type="Pfam" id="PF04542"/>
    </source>
</evidence>
<feature type="domain" description="RNA polymerase sigma factor 70 region 4 type 2" evidence="7">
    <location>
        <begin position="130"/>
        <end position="182"/>
    </location>
</feature>
<evidence type="ECO:0000256" key="2">
    <source>
        <dbReference type="ARBA" id="ARBA00023015"/>
    </source>
</evidence>
<accession>A0A1I4A3B6</accession>
<comment type="similarity">
    <text evidence="1">Belongs to the sigma-70 factor family. ECF subfamily.</text>
</comment>
<keyword evidence="2" id="KW-0805">Transcription regulation</keyword>
<evidence type="ECO:0000256" key="3">
    <source>
        <dbReference type="ARBA" id="ARBA00023082"/>
    </source>
</evidence>
<dbReference type="SUPFAM" id="SSF88946">
    <property type="entry name" value="Sigma2 domain of RNA polymerase sigma factors"/>
    <property type="match status" value="1"/>
</dbReference>
<dbReference type="STRING" id="1884381.SAMN05518846_114116"/>
<sequence>MLESAQLNKEIYQMRKDELREGVISAEQFTQIYEEYFDRVYKYIYYRVQNQYEAEDICSQVFEAVISKYDHFSEEKAKFDVWLFAIVRNAVTDYFRKKKKRFHFSLDSITELILPKPSPEELAIRDDAHQALFHAMAKLRDKERNILALKFAASLKNAEIAELIGVSESNIGVVVYRSLKKLQKILETGRFKDE</sequence>
<protein>
    <submittedName>
        <fullName evidence="8">RNA polymerase sigma-70 factor, ECF subfamily</fullName>
    </submittedName>
</protein>
<dbReference type="PANTHER" id="PTHR43133:SF8">
    <property type="entry name" value="RNA POLYMERASE SIGMA FACTOR HI_1459-RELATED"/>
    <property type="match status" value="1"/>
</dbReference>
<evidence type="ECO:0000256" key="1">
    <source>
        <dbReference type="ARBA" id="ARBA00010641"/>
    </source>
</evidence>
<dbReference type="GO" id="GO:0006352">
    <property type="term" value="P:DNA-templated transcription initiation"/>
    <property type="evidence" value="ECO:0007669"/>
    <property type="project" value="InterPro"/>
</dbReference>
<dbReference type="InterPro" id="IPR007627">
    <property type="entry name" value="RNA_pol_sigma70_r2"/>
</dbReference>
<dbReference type="InterPro" id="IPR013324">
    <property type="entry name" value="RNA_pol_sigma_r3/r4-like"/>
</dbReference>
<proteinExistence type="inferred from homology"/>
<dbReference type="NCBIfam" id="TIGR02937">
    <property type="entry name" value="sigma70-ECF"/>
    <property type="match status" value="1"/>
</dbReference>
<feature type="domain" description="RNA polymerase sigma-70 region 2" evidence="6">
    <location>
        <begin position="32"/>
        <end position="100"/>
    </location>
</feature>
<keyword evidence="5" id="KW-0804">Transcription</keyword>
<dbReference type="RefSeq" id="WP_170184446.1">
    <property type="nucleotide sequence ID" value="NZ_BJOE01000034.1"/>
</dbReference>
<dbReference type="Proteomes" id="UP000198915">
    <property type="component" value="Unassembled WGS sequence"/>
</dbReference>
<gene>
    <name evidence="8" type="ORF">SAMN05518846_114116</name>
</gene>
<dbReference type="Gene3D" id="1.10.10.10">
    <property type="entry name" value="Winged helix-like DNA-binding domain superfamily/Winged helix DNA-binding domain"/>
    <property type="match status" value="1"/>
</dbReference>
<keyword evidence="9" id="KW-1185">Reference proteome</keyword>
<keyword evidence="3" id="KW-0731">Sigma factor</keyword>
<dbReference type="InterPro" id="IPR013249">
    <property type="entry name" value="RNA_pol_sigma70_r4_t2"/>
</dbReference>
<keyword evidence="4" id="KW-0238">DNA-binding</keyword>
<dbReference type="Gene3D" id="1.10.1740.10">
    <property type="match status" value="1"/>
</dbReference>